<keyword evidence="7" id="KW-1015">Disulfide bond</keyword>
<dbReference type="Pfam" id="PF13765">
    <property type="entry name" value="PRY"/>
    <property type="match status" value="1"/>
</dbReference>
<dbReference type="GO" id="GO:0001817">
    <property type="term" value="P:regulation of cytokine production"/>
    <property type="evidence" value="ECO:0007669"/>
    <property type="project" value="TreeGrafter"/>
</dbReference>
<dbReference type="PANTHER" id="PTHR24100:SF151">
    <property type="entry name" value="ICOS LIGAND"/>
    <property type="match status" value="1"/>
</dbReference>
<evidence type="ECO:0008006" key="16">
    <source>
        <dbReference type="Google" id="ProtNLM"/>
    </source>
</evidence>
<evidence type="ECO:0000256" key="1">
    <source>
        <dbReference type="ARBA" id="ARBA00004479"/>
    </source>
</evidence>
<dbReference type="GO" id="GO:0009897">
    <property type="term" value="C:external side of plasma membrane"/>
    <property type="evidence" value="ECO:0007669"/>
    <property type="project" value="TreeGrafter"/>
</dbReference>
<dbReference type="SMART" id="SM00406">
    <property type="entry name" value="IGv"/>
    <property type="match status" value="1"/>
</dbReference>
<dbReference type="GO" id="GO:0050852">
    <property type="term" value="P:T cell receptor signaling pathway"/>
    <property type="evidence" value="ECO:0007669"/>
    <property type="project" value="TreeGrafter"/>
</dbReference>
<dbReference type="Proteomes" id="UP001479290">
    <property type="component" value="Unassembled WGS sequence"/>
</dbReference>
<dbReference type="FunFam" id="2.60.120.920:FF:000004">
    <property type="entry name" value="Butyrophilin subfamily 1 member A1"/>
    <property type="match status" value="1"/>
</dbReference>
<evidence type="ECO:0000256" key="11">
    <source>
        <dbReference type="SAM" id="SignalP"/>
    </source>
</evidence>
<evidence type="ECO:0000256" key="5">
    <source>
        <dbReference type="ARBA" id="ARBA00022989"/>
    </source>
</evidence>
<dbReference type="InterPro" id="IPR036179">
    <property type="entry name" value="Ig-like_dom_sf"/>
</dbReference>
<proteinExistence type="inferred from homology"/>
<feature type="domain" description="B30.2/SPRY" evidence="12">
    <location>
        <begin position="262"/>
        <end position="457"/>
    </location>
</feature>
<dbReference type="InterPro" id="IPR050504">
    <property type="entry name" value="IgSF_BTN/MOG"/>
</dbReference>
<dbReference type="SMART" id="SM00589">
    <property type="entry name" value="PRY"/>
    <property type="match status" value="1"/>
</dbReference>
<evidence type="ECO:0000256" key="8">
    <source>
        <dbReference type="ARBA" id="ARBA00023180"/>
    </source>
</evidence>
<gene>
    <name evidence="14" type="ORF">ABG768_024811</name>
</gene>
<dbReference type="AlphaFoldDB" id="A0AAW2ADH1"/>
<dbReference type="SUPFAM" id="SSF48726">
    <property type="entry name" value="Immunoglobulin"/>
    <property type="match status" value="2"/>
</dbReference>
<evidence type="ECO:0000259" key="12">
    <source>
        <dbReference type="PROSITE" id="PS50188"/>
    </source>
</evidence>
<dbReference type="PROSITE" id="PS50835">
    <property type="entry name" value="IG_LIKE"/>
    <property type="match status" value="2"/>
</dbReference>
<organism evidence="14 15">
    <name type="scientific">Culter alburnus</name>
    <name type="common">Topmouth culter</name>
    <dbReference type="NCBI Taxonomy" id="194366"/>
    <lineage>
        <taxon>Eukaryota</taxon>
        <taxon>Metazoa</taxon>
        <taxon>Chordata</taxon>
        <taxon>Craniata</taxon>
        <taxon>Vertebrata</taxon>
        <taxon>Euteleostomi</taxon>
        <taxon>Actinopterygii</taxon>
        <taxon>Neopterygii</taxon>
        <taxon>Teleostei</taxon>
        <taxon>Ostariophysi</taxon>
        <taxon>Cypriniformes</taxon>
        <taxon>Xenocyprididae</taxon>
        <taxon>Xenocypridinae</taxon>
        <taxon>Culter</taxon>
    </lineage>
</organism>
<evidence type="ECO:0000313" key="15">
    <source>
        <dbReference type="Proteomes" id="UP001479290"/>
    </source>
</evidence>
<dbReference type="Pfam" id="PF07686">
    <property type="entry name" value="V-set"/>
    <property type="match status" value="1"/>
</dbReference>
<evidence type="ECO:0000256" key="7">
    <source>
        <dbReference type="ARBA" id="ARBA00023157"/>
    </source>
</evidence>
<dbReference type="FunFam" id="2.60.40.10:FF:000142">
    <property type="entry name" value="V-set domain-containing T-cell activation inhibitor 1"/>
    <property type="match status" value="1"/>
</dbReference>
<dbReference type="Gene3D" id="2.60.120.920">
    <property type="match status" value="1"/>
</dbReference>
<dbReference type="InterPro" id="IPR003877">
    <property type="entry name" value="SPRY_dom"/>
</dbReference>
<dbReference type="EMBL" id="JAWDJR010000007">
    <property type="protein sequence ID" value="KAK9971445.1"/>
    <property type="molecule type" value="Genomic_DNA"/>
</dbReference>
<evidence type="ECO:0000256" key="3">
    <source>
        <dbReference type="ARBA" id="ARBA00022692"/>
    </source>
</evidence>
<evidence type="ECO:0000256" key="10">
    <source>
        <dbReference type="SAM" id="Phobius"/>
    </source>
</evidence>
<dbReference type="Gene3D" id="2.60.40.10">
    <property type="entry name" value="Immunoglobulins"/>
    <property type="match status" value="2"/>
</dbReference>
<feature type="domain" description="Ig-like" evidence="13">
    <location>
        <begin position="35"/>
        <end position="130"/>
    </location>
</feature>
<comment type="caution">
    <text evidence="14">The sequence shown here is derived from an EMBL/GenBank/DDBJ whole genome shotgun (WGS) entry which is preliminary data.</text>
</comment>
<feature type="transmembrane region" description="Helical" evidence="10">
    <location>
        <begin position="236"/>
        <end position="259"/>
    </location>
</feature>
<dbReference type="InterPro" id="IPR013320">
    <property type="entry name" value="ConA-like_dom_sf"/>
</dbReference>
<sequence>MKLVGVALIFCALTDLTSELYNVVGPAEPLFTVAGEDVILPCYIKPNTSAVNMTVEWFRLDQDEIVHLYKNRENRITEHSQSYKGRTALFQDELQYGNASLKLSTVQVSDEGFYKCFIESNSWYDDITVNVKVGAIGTYPLIIIEEFDHSGGLRLLCECKGWNPEPELLWLDSEGDVLISDTTETHKDAKGFSVKHRITVHNSETKYHCRVKLRHHMLQTDISVSSKMFHIWRTSVIWISIAVVFGTITAAAIATFVYIRRVRYLRRIQKEIAKRRKYAVDVTLDPDTAHKSLILSDDGKQVRRGEKKQNVPDNPERFDKCGNVLGKQGFSSGRFYFEVQVKGKTDWDLGVARESINRKGKIALSPQNGYWTVRLRNGNQYSACAGTSVSLSLKVKPQKVGVFVDYEEGLVSFYDVESKSHIYSFTDHWFTDKLYPFLNPCTNIKSTYSAPMIIAPINFSE</sequence>
<evidence type="ECO:0000256" key="6">
    <source>
        <dbReference type="ARBA" id="ARBA00023136"/>
    </source>
</evidence>
<dbReference type="Pfam" id="PF00622">
    <property type="entry name" value="SPRY"/>
    <property type="match status" value="1"/>
</dbReference>
<comment type="similarity">
    <text evidence="2">Belongs to the immunoglobulin superfamily. BTN/MOG family.</text>
</comment>
<dbReference type="PRINTS" id="PR01407">
    <property type="entry name" value="BUTYPHLNCDUF"/>
</dbReference>
<dbReference type="InterPro" id="IPR013783">
    <property type="entry name" value="Ig-like_fold"/>
</dbReference>
<dbReference type="SMART" id="SM00449">
    <property type="entry name" value="SPRY"/>
    <property type="match status" value="1"/>
</dbReference>
<comment type="subcellular location">
    <subcellularLocation>
        <location evidence="1">Membrane</location>
        <topology evidence="1">Single-pass type I membrane protein</topology>
    </subcellularLocation>
</comment>
<dbReference type="PROSITE" id="PS50188">
    <property type="entry name" value="B302_SPRY"/>
    <property type="match status" value="1"/>
</dbReference>
<dbReference type="SMART" id="SM00409">
    <property type="entry name" value="IG"/>
    <property type="match status" value="1"/>
</dbReference>
<keyword evidence="4 11" id="KW-0732">Signal</keyword>
<dbReference type="Pfam" id="PF22705">
    <property type="entry name" value="C2-set_3"/>
    <property type="match status" value="1"/>
</dbReference>
<dbReference type="SUPFAM" id="SSF49899">
    <property type="entry name" value="Concanavalin A-like lectins/glucanases"/>
    <property type="match status" value="1"/>
</dbReference>
<dbReference type="GO" id="GO:0050863">
    <property type="term" value="P:regulation of T cell activation"/>
    <property type="evidence" value="ECO:0007669"/>
    <property type="project" value="UniProtKB-ARBA"/>
</dbReference>
<protein>
    <recommendedName>
        <fullName evidence="16">Butyrophilin subfamily 1 member A1-like</fullName>
    </recommendedName>
</protein>
<feature type="signal peptide" evidence="11">
    <location>
        <begin position="1"/>
        <end position="19"/>
    </location>
</feature>
<dbReference type="GO" id="GO:1903037">
    <property type="term" value="P:regulation of leukocyte cell-cell adhesion"/>
    <property type="evidence" value="ECO:0007669"/>
    <property type="project" value="UniProtKB-ARBA"/>
</dbReference>
<dbReference type="InterPro" id="IPR043136">
    <property type="entry name" value="B30.2/SPRY_sf"/>
</dbReference>
<dbReference type="PANTHER" id="PTHR24100">
    <property type="entry name" value="BUTYROPHILIN"/>
    <property type="match status" value="1"/>
</dbReference>
<feature type="chain" id="PRO_5043565082" description="Butyrophilin subfamily 1 member A1-like" evidence="11">
    <location>
        <begin position="20"/>
        <end position="461"/>
    </location>
</feature>
<evidence type="ECO:0000256" key="2">
    <source>
        <dbReference type="ARBA" id="ARBA00007591"/>
    </source>
</evidence>
<evidence type="ECO:0000259" key="13">
    <source>
        <dbReference type="PROSITE" id="PS50835"/>
    </source>
</evidence>
<evidence type="ECO:0000256" key="4">
    <source>
        <dbReference type="ARBA" id="ARBA00022729"/>
    </source>
</evidence>
<evidence type="ECO:0000313" key="14">
    <source>
        <dbReference type="EMBL" id="KAK9971445.1"/>
    </source>
</evidence>
<dbReference type="GO" id="GO:0005102">
    <property type="term" value="F:signaling receptor binding"/>
    <property type="evidence" value="ECO:0007669"/>
    <property type="project" value="TreeGrafter"/>
</dbReference>
<dbReference type="InterPro" id="IPR003879">
    <property type="entry name" value="Butyrophylin_SPRY"/>
</dbReference>
<dbReference type="InterPro" id="IPR001870">
    <property type="entry name" value="B30.2/SPRY"/>
</dbReference>
<reference evidence="14 15" key="1">
    <citation type="submission" date="2024-05" db="EMBL/GenBank/DDBJ databases">
        <title>A high-quality chromosomal-level genome assembly of Topmouth culter (Culter alburnus).</title>
        <authorList>
            <person name="Zhao H."/>
        </authorList>
    </citation>
    <scope>NUCLEOTIDE SEQUENCE [LARGE SCALE GENOMIC DNA]</scope>
    <source>
        <strain evidence="14">CATC2023</strain>
        <tissue evidence="14">Muscle</tissue>
    </source>
</reference>
<dbReference type="InterPro" id="IPR003599">
    <property type="entry name" value="Ig_sub"/>
</dbReference>
<accession>A0AAW2ADH1</accession>
<keyword evidence="5 10" id="KW-1133">Transmembrane helix</keyword>
<dbReference type="InterPro" id="IPR007110">
    <property type="entry name" value="Ig-like_dom"/>
</dbReference>
<name>A0AAW2ADH1_CULAL</name>
<dbReference type="InterPro" id="IPR006574">
    <property type="entry name" value="PRY"/>
</dbReference>
<keyword evidence="6 10" id="KW-0472">Membrane</keyword>
<keyword evidence="15" id="KW-1185">Reference proteome</keyword>
<keyword evidence="3 10" id="KW-0812">Transmembrane</keyword>
<dbReference type="CDD" id="cd13733">
    <property type="entry name" value="SPRY_PRY_C-I_1"/>
    <property type="match status" value="1"/>
</dbReference>
<keyword evidence="8" id="KW-0325">Glycoprotein</keyword>
<evidence type="ECO:0000256" key="9">
    <source>
        <dbReference type="ARBA" id="ARBA00023319"/>
    </source>
</evidence>
<dbReference type="InterPro" id="IPR013106">
    <property type="entry name" value="Ig_V-set"/>
</dbReference>
<feature type="domain" description="Ig-like" evidence="13">
    <location>
        <begin position="140"/>
        <end position="225"/>
    </location>
</feature>
<keyword evidence="9" id="KW-0393">Immunoglobulin domain</keyword>
<dbReference type="InterPro" id="IPR053896">
    <property type="entry name" value="BTN3A2-like_Ig-C"/>
</dbReference>